<reference evidence="1" key="1">
    <citation type="journal article" date="2020" name="Stud. Mycol.">
        <title>101 Dothideomycetes genomes: a test case for predicting lifestyles and emergence of pathogens.</title>
        <authorList>
            <person name="Haridas S."/>
            <person name="Albert R."/>
            <person name="Binder M."/>
            <person name="Bloem J."/>
            <person name="Labutti K."/>
            <person name="Salamov A."/>
            <person name="Andreopoulos B."/>
            <person name="Baker S."/>
            <person name="Barry K."/>
            <person name="Bills G."/>
            <person name="Bluhm B."/>
            <person name="Cannon C."/>
            <person name="Castanera R."/>
            <person name="Culley D."/>
            <person name="Daum C."/>
            <person name="Ezra D."/>
            <person name="Gonzalez J."/>
            <person name="Henrissat B."/>
            <person name="Kuo A."/>
            <person name="Liang C."/>
            <person name="Lipzen A."/>
            <person name="Lutzoni F."/>
            <person name="Magnuson J."/>
            <person name="Mondo S."/>
            <person name="Nolan M."/>
            <person name="Ohm R."/>
            <person name="Pangilinan J."/>
            <person name="Park H.-J."/>
            <person name="Ramirez L."/>
            <person name="Alfaro M."/>
            <person name="Sun H."/>
            <person name="Tritt A."/>
            <person name="Yoshinaga Y."/>
            <person name="Zwiers L.-H."/>
            <person name="Turgeon B."/>
            <person name="Goodwin S."/>
            <person name="Spatafora J."/>
            <person name="Crous P."/>
            <person name="Grigoriev I."/>
        </authorList>
    </citation>
    <scope>NUCLEOTIDE SEQUENCE</scope>
    <source>
        <strain evidence="1">CBS 110217</strain>
    </source>
</reference>
<dbReference type="Proteomes" id="UP000799777">
    <property type="component" value="Unassembled WGS sequence"/>
</dbReference>
<accession>A0A9P4HBI6</accession>
<organism evidence="1 2">
    <name type="scientific">Setomelanomma holmii</name>
    <dbReference type="NCBI Taxonomy" id="210430"/>
    <lineage>
        <taxon>Eukaryota</taxon>
        <taxon>Fungi</taxon>
        <taxon>Dikarya</taxon>
        <taxon>Ascomycota</taxon>
        <taxon>Pezizomycotina</taxon>
        <taxon>Dothideomycetes</taxon>
        <taxon>Pleosporomycetidae</taxon>
        <taxon>Pleosporales</taxon>
        <taxon>Pleosporineae</taxon>
        <taxon>Phaeosphaeriaceae</taxon>
        <taxon>Setomelanomma</taxon>
    </lineage>
</organism>
<gene>
    <name evidence="1" type="ORF">EK21DRAFT_89056</name>
</gene>
<proteinExistence type="predicted"/>
<dbReference type="AlphaFoldDB" id="A0A9P4HBI6"/>
<dbReference type="EMBL" id="ML978191">
    <property type="protein sequence ID" value="KAF2030367.1"/>
    <property type="molecule type" value="Genomic_DNA"/>
</dbReference>
<name>A0A9P4HBI6_9PLEO</name>
<protein>
    <submittedName>
        <fullName evidence="1">Uncharacterized protein</fullName>
    </submittedName>
</protein>
<dbReference type="OrthoDB" id="3751595at2759"/>
<keyword evidence="2" id="KW-1185">Reference proteome</keyword>
<comment type="caution">
    <text evidence="1">The sequence shown here is derived from an EMBL/GenBank/DDBJ whole genome shotgun (WGS) entry which is preliminary data.</text>
</comment>
<evidence type="ECO:0000313" key="2">
    <source>
        <dbReference type="Proteomes" id="UP000799777"/>
    </source>
</evidence>
<evidence type="ECO:0000313" key="1">
    <source>
        <dbReference type="EMBL" id="KAF2030367.1"/>
    </source>
</evidence>
<sequence>MDPILTYAIIQTLGAAVSASINAYLNAPPRPSFQPDSGQETLFDEENWARVLDIQEILCLVQPLISAMQNLDIAPLLQAAREVPRDHGRRLDEANDDLPPPYTTQPDDPESYYKEYAYRIMRKTQRLVETLKVAAGGPSASSGIAWNLHVTASNELGLEVLEMYRVIIRTMSGSPSGSFLALVWEAVRLYDADLLDKVNTLFQPVQFRHPENSADQPTYSLRLPTTKRSLSITKPEKQGFTLGAAQLAEIVLLFSYPGPVWAFRYFCPKESIPPITVSKAGNCGSNLSFLPLVKSPAPGANKENASPDEVCFGSQVNIACFESRVCHRLKASDGKGSPATCRILHHDDRYKSQPSGRVVNIRDRVILKEEASGKLLSRKRVGDDDWEVGFGISDDILWTIALPM</sequence>